<dbReference type="PROSITE" id="PS51194">
    <property type="entry name" value="HELICASE_CTER"/>
    <property type="match status" value="1"/>
</dbReference>
<keyword evidence="2" id="KW-0347">Helicase</keyword>
<reference evidence="2" key="1">
    <citation type="journal article" date="2021" name="Microb. Physiol.">
        <title>Proteogenomic Insights into the Physiology of Marine, Sulfate-Reducing, Filamentous Desulfonema limicola and Desulfonema magnum.</title>
        <authorList>
            <person name="Schnaars V."/>
            <person name="Wohlbrand L."/>
            <person name="Scheve S."/>
            <person name="Hinrichs C."/>
            <person name="Reinhardt R."/>
            <person name="Rabus R."/>
        </authorList>
    </citation>
    <scope>NUCLEOTIDE SEQUENCE</scope>
    <source>
        <strain evidence="2">4be13</strain>
    </source>
</reference>
<name>A0A975GPR7_9BACT</name>
<evidence type="ECO:0000313" key="2">
    <source>
        <dbReference type="EMBL" id="QTA88183.1"/>
    </source>
</evidence>
<dbReference type="InterPro" id="IPR027417">
    <property type="entry name" value="P-loop_NTPase"/>
</dbReference>
<dbReference type="SUPFAM" id="SSF52540">
    <property type="entry name" value="P-loop containing nucleoside triphosphate hydrolases"/>
    <property type="match status" value="2"/>
</dbReference>
<gene>
    <name evidence="2" type="ORF">dnm_042240</name>
</gene>
<feature type="domain" description="Helicase C-terminal" evidence="1">
    <location>
        <begin position="789"/>
        <end position="976"/>
    </location>
</feature>
<dbReference type="RefSeq" id="WP_207683062.1">
    <property type="nucleotide sequence ID" value="NZ_CP061800.1"/>
</dbReference>
<keyword evidence="2" id="KW-0378">Hydrolase</keyword>
<accession>A0A975GPR7</accession>
<keyword evidence="2" id="KW-0547">Nucleotide-binding</keyword>
<keyword evidence="3" id="KW-1185">Reference proteome</keyword>
<dbReference type="KEGG" id="dmm:dnm_042240"/>
<dbReference type="EMBL" id="CP061800">
    <property type="protein sequence ID" value="QTA88183.1"/>
    <property type="molecule type" value="Genomic_DNA"/>
</dbReference>
<dbReference type="GO" id="GO:0004386">
    <property type="term" value="F:helicase activity"/>
    <property type="evidence" value="ECO:0007669"/>
    <property type="project" value="UniProtKB-KW"/>
</dbReference>
<dbReference type="Gene3D" id="3.40.50.300">
    <property type="entry name" value="P-loop containing nucleotide triphosphate hydrolases"/>
    <property type="match status" value="1"/>
</dbReference>
<protein>
    <submittedName>
        <fullName evidence="2">Helicase domain-containing protein</fullName>
    </submittedName>
</protein>
<organism evidence="2 3">
    <name type="scientific">Desulfonema magnum</name>
    <dbReference type="NCBI Taxonomy" id="45655"/>
    <lineage>
        <taxon>Bacteria</taxon>
        <taxon>Pseudomonadati</taxon>
        <taxon>Thermodesulfobacteriota</taxon>
        <taxon>Desulfobacteria</taxon>
        <taxon>Desulfobacterales</taxon>
        <taxon>Desulfococcaceae</taxon>
        <taxon>Desulfonema</taxon>
    </lineage>
</organism>
<sequence>MDEFGSVQGHTYELGGQAGAICALRAFRLSKISEQQIARITGQLAKFSLSRIYSHFHNILDTSFLSADAVKSATSVLNARLFQGYVQGFCETRQFIRSLPCIGRPTIAWVYANPSLDETGNVLGLMETELSRIADVSDVDFNTLKDTGKCPYADMLFIVKTYNDNAFHFHLTGYELSTHNAPTLDTELNLTNPDDIYERLRRGKSLMTHAIKTRDFQIASDTLGLEISPDLKDYFRGLLTHDKIAKKLFQGGGYVFSLYDTMKDRVIAEKPFDRWRTGQGNIEFHVVAFTDQGRHFLHLKEDEWELLREMGVIYKGIKSGRAQSSGEERKLREREILKTHDAILRKIRKNSSSGLRASLNALYDRAKKTFWGRGSLPEYLNYAFAEKIQGYCPTGTRPTSAQLESWLPSDLAEHLQHADLKSMQDAHAEIVKHLWKQEDTDIYVLSGTPGIGKTTALRNILSEYDSGYLLVYISPRIQVNTELMTKFDPVNDANPLSGKAEMICMSTNAALIKAAECHRERPAVSCFAQHIPEDSKFLFLHPEDAESLERKGMFARKKTGYRALEKGGVGEVNHYFGSGVFKTMMQAIYRLNVQHHYKRIIACVTTQSNKQLSKGITTVSAHLRKIFGSTRELDIKSVEKFAKNIPELVFFIDEVTGDRAGRQTAQEIIDFQKELKNAFSDVGKTCPLKFRMIIADASLINASSVKAFLSKTQAQPDQILFNGNADSKGLSVEDTKLMSLSAKIINANVYPASSLTLKWRPVLEFSTTRPKGREKDPVSKAYRDMESRILETLAAELVARWLQKPEEQVIVIIQNKESVDALESHILAYARENSSRRPDILTLHADSPPARKREIVSAAAEHEKKQKKRAAGIWQKGDLDDIIIMTSSGTRGISFPNASKIICVIPTFSLENNFMEFLQGIYRGRGTGKGNTLNREIEIIIPQVLVSPAESSEAIEVSQISNLFATQMIMRMSILTRIFGACDLFGRPISCIPISGSLVSGASQTITDSLDSAIRSLERAHKRDPGNTEIRYIIEHIRDIFKNEKVILTQNLNHFDILLSTANRNRLLRQFTRDANTGLHILATGHYIPKGCYTVGELLLQNLDNLGIREKNKHQIETHLAETHQKIRAICAKLWHMAKNRDTVKSVRDSANTLLPIMNVLSGESESDTESQTRGSTLHRWLIVPLSAMHIDHFWKNQPEPERFKAEMKEMLREYFSVYLCRPHYILPLQHSYSDATVPWLMVRGPEIAQQLDSQFQTRYLVSSRSLALLNMMLLSGELRIEN</sequence>
<proteinExistence type="predicted"/>
<dbReference type="InterPro" id="IPR001650">
    <property type="entry name" value="Helicase_C-like"/>
</dbReference>
<keyword evidence="2" id="KW-0067">ATP-binding</keyword>
<evidence type="ECO:0000313" key="3">
    <source>
        <dbReference type="Proteomes" id="UP000663722"/>
    </source>
</evidence>
<evidence type="ECO:0000259" key="1">
    <source>
        <dbReference type="PROSITE" id="PS51194"/>
    </source>
</evidence>
<dbReference type="Proteomes" id="UP000663722">
    <property type="component" value="Chromosome"/>
</dbReference>